<dbReference type="Proteomes" id="UP001519331">
    <property type="component" value="Unassembled WGS sequence"/>
</dbReference>
<dbReference type="CDD" id="cd05466">
    <property type="entry name" value="PBP2_LTTR_substrate"/>
    <property type="match status" value="1"/>
</dbReference>
<dbReference type="Pfam" id="PF03466">
    <property type="entry name" value="LysR_substrate"/>
    <property type="match status" value="1"/>
</dbReference>
<gene>
    <name evidence="7" type="ORF">JOF45_002310</name>
</gene>
<dbReference type="RefSeq" id="WP_210050217.1">
    <property type="nucleotide sequence ID" value="NZ_JAGINX010000001.1"/>
</dbReference>
<accession>A0ABS4T4A5</accession>
<proteinExistence type="inferred from homology"/>
<comment type="similarity">
    <text evidence="1">Belongs to the LysR transcriptional regulatory family.</text>
</comment>
<dbReference type="Gene3D" id="3.40.190.10">
    <property type="entry name" value="Periplasmic binding protein-like II"/>
    <property type="match status" value="4"/>
</dbReference>
<evidence type="ECO:0000313" key="7">
    <source>
        <dbReference type="EMBL" id="MBP2319291.1"/>
    </source>
</evidence>
<evidence type="ECO:0000256" key="5">
    <source>
        <dbReference type="SAM" id="MobiDB-lite"/>
    </source>
</evidence>
<dbReference type="EMBL" id="JAGINX010000001">
    <property type="protein sequence ID" value="MBP2319291.1"/>
    <property type="molecule type" value="Genomic_DNA"/>
</dbReference>
<feature type="compositionally biased region" description="Polar residues" evidence="5">
    <location>
        <begin position="247"/>
        <end position="263"/>
    </location>
</feature>
<dbReference type="SUPFAM" id="SSF53850">
    <property type="entry name" value="Periplasmic binding protein-like II"/>
    <property type="match status" value="1"/>
</dbReference>
<keyword evidence="2" id="KW-0805">Transcription regulation</keyword>
<sequence length="287" mass="31119">MEDQDQQDGGENPQHAAQSPQHAAQSALTLGAIPGATPDKWVSRWRERYPDFRLSVDYYDDAGQLARLQHGTADVGYVRLREGEPDLDKDQFSRVLLYREEPVVCAAQDHWIAAAEESVTWEEIAEEPFLEPAAMTPGQEPDPHEPLAGGELARAERIALEVVASGAGLLILPNSVARMLSRKDIVIRRVEDIPGYEVGLGWLKEKDSDLIQEFIGVARGRKPGSGRSAITPAATGAPKGSGKGSAKNTGAKSGTTSRTSQQKPRGKSSGPARSGRRPSSPKARRRR</sequence>
<evidence type="ECO:0000313" key="8">
    <source>
        <dbReference type="Proteomes" id="UP001519331"/>
    </source>
</evidence>
<feature type="compositionally biased region" description="Low complexity" evidence="5">
    <location>
        <begin position="13"/>
        <end position="27"/>
    </location>
</feature>
<dbReference type="PANTHER" id="PTHR30346:SF0">
    <property type="entry name" value="HCA OPERON TRANSCRIPTIONAL ACTIVATOR HCAR"/>
    <property type="match status" value="1"/>
</dbReference>
<reference evidence="7 8" key="1">
    <citation type="submission" date="2021-03" db="EMBL/GenBank/DDBJ databases">
        <title>Sequencing the genomes of 1000 actinobacteria strains.</title>
        <authorList>
            <person name="Klenk H.-P."/>
        </authorList>
    </citation>
    <scope>NUCLEOTIDE SEQUENCE [LARGE SCALE GENOMIC DNA]</scope>
    <source>
        <strain evidence="7 8">DSM 12544</strain>
    </source>
</reference>
<keyword evidence="3 7" id="KW-0238">DNA-binding</keyword>
<evidence type="ECO:0000259" key="6">
    <source>
        <dbReference type="Pfam" id="PF03466"/>
    </source>
</evidence>
<feature type="compositionally biased region" description="Low complexity" evidence="5">
    <location>
        <begin position="231"/>
        <end position="246"/>
    </location>
</feature>
<feature type="compositionally biased region" description="Low complexity" evidence="5">
    <location>
        <begin position="267"/>
        <end position="281"/>
    </location>
</feature>
<comment type="caution">
    <text evidence="7">The sequence shown here is derived from an EMBL/GenBank/DDBJ whole genome shotgun (WGS) entry which is preliminary data.</text>
</comment>
<dbReference type="GO" id="GO:0003677">
    <property type="term" value="F:DNA binding"/>
    <property type="evidence" value="ECO:0007669"/>
    <property type="project" value="UniProtKB-KW"/>
</dbReference>
<protein>
    <submittedName>
        <fullName evidence="7">DNA-binding transcriptional LysR family regulator</fullName>
    </submittedName>
</protein>
<dbReference type="InterPro" id="IPR005119">
    <property type="entry name" value="LysR_subst-bd"/>
</dbReference>
<dbReference type="PANTHER" id="PTHR30346">
    <property type="entry name" value="TRANSCRIPTIONAL DUAL REGULATOR HCAR-RELATED"/>
    <property type="match status" value="1"/>
</dbReference>
<name>A0ABS4T4A5_9MICC</name>
<evidence type="ECO:0000256" key="1">
    <source>
        <dbReference type="ARBA" id="ARBA00009437"/>
    </source>
</evidence>
<feature type="domain" description="LysR substrate-binding" evidence="6">
    <location>
        <begin position="26"/>
        <end position="219"/>
    </location>
</feature>
<keyword evidence="8" id="KW-1185">Reference proteome</keyword>
<evidence type="ECO:0000256" key="3">
    <source>
        <dbReference type="ARBA" id="ARBA00023125"/>
    </source>
</evidence>
<evidence type="ECO:0000256" key="4">
    <source>
        <dbReference type="ARBA" id="ARBA00023163"/>
    </source>
</evidence>
<keyword evidence="4" id="KW-0804">Transcription</keyword>
<feature type="region of interest" description="Disordered" evidence="5">
    <location>
        <begin position="220"/>
        <end position="287"/>
    </location>
</feature>
<organism evidence="7 8">
    <name type="scientific">Nesterenkonia lacusekhoensis</name>
    <dbReference type="NCBI Taxonomy" id="150832"/>
    <lineage>
        <taxon>Bacteria</taxon>
        <taxon>Bacillati</taxon>
        <taxon>Actinomycetota</taxon>
        <taxon>Actinomycetes</taxon>
        <taxon>Micrococcales</taxon>
        <taxon>Micrococcaceae</taxon>
        <taxon>Nesterenkonia</taxon>
    </lineage>
</organism>
<feature type="region of interest" description="Disordered" evidence="5">
    <location>
        <begin position="1"/>
        <end position="30"/>
    </location>
</feature>
<evidence type="ECO:0000256" key="2">
    <source>
        <dbReference type="ARBA" id="ARBA00023015"/>
    </source>
</evidence>